<dbReference type="Gene3D" id="3.40.50.300">
    <property type="entry name" value="P-loop containing nucleotide triphosphate hydrolases"/>
    <property type="match status" value="1"/>
</dbReference>
<dbReference type="InterPro" id="IPR045076">
    <property type="entry name" value="MutS"/>
</dbReference>
<name>A0ABR7N2N2_9FIRM</name>
<dbReference type="EMBL" id="JACRSX010000013">
    <property type="protein sequence ID" value="MBC8562886.1"/>
    <property type="molecule type" value="Genomic_DNA"/>
</dbReference>
<evidence type="ECO:0000256" key="3">
    <source>
        <dbReference type="ARBA" id="ARBA00023125"/>
    </source>
</evidence>
<feature type="transmembrane region" description="Helical" evidence="4">
    <location>
        <begin position="159"/>
        <end position="179"/>
    </location>
</feature>
<accession>A0ABR7N2N2</accession>
<feature type="domain" description="DNA mismatch repair proteins mutS family" evidence="5">
    <location>
        <begin position="362"/>
        <end position="548"/>
    </location>
</feature>
<protein>
    <recommendedName>
        <fullName evidence="5">DNA mismatch repair proteins mutS family domain-containing protein</fullName>
    </recommendedName>
</protein>
<gene>
    <name evidence="6" type="ORF">H8704_09670</name>
</gene>
<dbReference type="InterPro" id="IPR027417">
    <property type="entry name" value="P-loop_NTPase"/>
</dbReference>
<keyword evidence="1" id="KW-0547">Nucleotide-binding</keyword>
<dbReference type="InterPro" id="IPR036187">
    <property type="entry name" value="DNA_mismatch_repair_MutS_sf"/>
</dbReference>
<dbReference type="SMART" id="SM00534">
    <property type="entry name" value="MUTSac"/>
    <property type="match status" value="1"/>
</dbReference>
<evidence type="ECO:0000256" key="2">
    <source>
        <dbReference type="ARBA" id="ARBA00022840"/>
    </source>
</evidence>
<dbReference type="Proteomes" id="UP000606193">
    <property type="component" value="Unassembled WGS sequence"/>
</dbReference>
<proteinExistence type="predicted"/>
<dbReference type="PANTHER" id="PTHR11361">
    <property type="entry name" value="DNA MISMATCH REPAIR PROTEIN MUTS FAMILY MEMBER"/>
    <property type="match status" value="1"/>
</dbReference>
<sequence length="558" mass="65259">MKIVLCVVVIILLVGVKLYVDRRNYKKRMRKRLLREWGSPIEDEYSTEKLRAVAEYYRDHEPSIFVDDITWNDLDMNRVYQQMNHTKSAMGQEYLYYLLRCPVTDPKELEERERLISFFRTEEEARYMLQGEFATIGKSGNFSVYGYLDKINLLKRETGIFSIIQFVAFIGGVISCFFVPDMMIMPTAVIAAVNMVTYYKRKAQMEQFYRLFAFVVRMIRFSETVSALKIKELQTYFDRMKEKQGKFRKFCRGSWLVVGGGRMEGNITDILMDYVRLLTHIDIIKFQSMAREVLRLQKDLMDIYETVGFLDSMIATASYREMMQEWCVPKMEQAEGRVFYLEADEIYHPLLQSPVKNTIHAHRNVLLTGSNASGKSTFIKTVAINAILAQTVHTVLADRYEAVYFRVYSSMALRDDILSSESYYMVEIKSLKRIVDQAKEEGEPVLCFIDEVLRGTNTVERIAASTEILSVLAQKNALCFAATHDIELTELLKEQYDNYHFEEQVEEDDVIFDYRLREGKAMTRNAIKLLHMIGYDQHIVQRAQERVENFVETGSWKM</sequence>
<keyword evidence="4" id="KW-0472">Membrane</keyword>
<evidence type="ECO:0000313" key="6">
    <source>
        <dbReference type="EMBL" id="MBC8562886.1"/>
    </source>
</evidence>
<dbReference type="InterPro" id="IPR000432">
    <property type="entry name" value="DNA_mismatch_repair_MutS_C"/>
</dbReference>
<evidence type="ECO:0000256" key="1">
    <source>
        <dbReference type="ARBA" id="ARBA00022741"/>
    </source>
</evidence>
<comment type="caution">
    <text evidence="6">The sequence shown here is derived from an EMBL/GenBank/DDBJ whole genome shotgun (WGS) entry which is preliminary data.</text>
</comment>
<organism evidence="6 7">
    <name type="scientific">Jutongia huaianensis</name>
    <dbReference type="NCBI Taxonomy" id="2763668"/>
    <lineage>
        <taxon>Bacteria</taxon>
        <taxon>Bacillati</taxon>
        <taxon>Bacillota</taxon>
        <taxon>Clostridia</taxon>
        <taxon>Lachnospirales</taxon>
        <taxon>Lachnospiraceae</taxon>
        <taxon>Jutongia</taxon>
    </lineage>
</organism>
<dbReference type="SUPFAM" id="SSF48334">
    <property type="entry name" value="DNA repair protein MutS, domain III"/>
    <property type="match status" value="1"/>
</dbReference>
<dbReference type="Pfam" id="PF00488">
    <property type="entry name" value="MutS_V"/>
    <property type="match status" value="1"/>
</dbReference>
<dbReference type="RefSeq" id="WP_249298137.1">
    <property type="nucleotide sequence ID" value="NZ_JACRSX010000013.1"/>
</dbReference>
<keyword evidence="7" id="KW-1185">Reference proteome</keyword>
<dbReference type="SUPFAM" id="SSF52540">
    <property type="entry name" value="P-loop containing nucleoside triphosphate hydrolases"/>
    <property type="match status" value="1"/>
</dbReference>
<evidence type="ECO:0000256" key="4">
    <source>
        <dbReference type="SAM" id="Phobius"/>
    </source>
</evidence>
<dbReference type="Gene3D" id="1.10.1420.10">
    <property type="match status" value="1"/>
</dbReference>
<evidence type="ECO:0000313" key="7">
    <source>
        <dbReference type="Proteomes" id="UP000606193"/>
    </source>
</evidence>
<evidence type="ECO:0000259" key="5">
    <source>
        <dbReference type="SMART" id="SM00534"/>
    </source>
</evidence>
<dbReference type="PANTHER" id="PTHR11361:SF152">
    <property type="entry name" value="DNA MISMATCH REPAIR PROTEIN"/>
    <property type="match status" value="1"/>
</dbReference>
<keyword evidence="2" id="KW-0067">ATP-binding</keyword>
<keyword evidence="4" id="KW-0812">Transmembrane</keyword>
<reference evidence="6 7" key="1">
    <citation type="submission" date="2020-08" db="EMBL/GenBank/DDBJ databases">
        <title>Genome public.</title>
        <authorList>
            <person name="Liu C."/>
            <person name="Sun Q."/>
        </authorList>
    </citation>
    <scope>NUCLEOTIDE SEQUENCE [LARGE SCALE GENOMIC DNA]</scope>
    <source>
        <strain evidence="6 7">NSJ-37</strain>
    </source>
</reference>
<keyword evidence="3" id="KW-0238">DNA-binding</keyword>
<keyword evidence="4" id="KW-1133">Transmembrane helix</keyword>